<proteinExistence type="predicted"/>
<dbReference type="AlphaFoldDB" id="A0AAV7NW82"/>
<keyword evidence="2" id="KW-1185">Reference proteome</keyword>
<evidence type="ECO:0000313" key="2">
    <source>
        <dbReference type="Proteomes" id="UP001066276"/>
    </source>
</evidence>
<sequence length="75" mass="8395">MASGTRVIFLRILIRMCDVNVCTTLTSSFFDALRRTGALPVSRKATEENSHKLERLDCVIGHTYTSCVSEQLDCI</sequence>
<organism evidence="1 2">
    <name type="scientific">Pleurodeles waltl</name>
    <name type="common">Iberian ribbed newt</name>
    <dbReference type="NCBI Taxonomy" id="8319"/>
    <lineage>
        <taxon>Eukaryota</taxon>
        <taxon>Metazoa</taxon>
        <taxon>Chordata</taxon>
        <taxon>Craniata</taxon>
        <taxon>Vertebrata</taxon>
        <taxon>Euteleostomi</taxon>
        <taxon>Amphibia</taxon>
        <taxon>Batrachia</taxon>
        <taxon>Caudata</taxon>
        <taxon>Salamandroidea</taxon>
        <taxon>Salamandridae</taxon>
        <taxon>Pleurodelinae</taxon>
        <taxon>Pleurodeles</taxon>
    </lineage>
</organism>
<evidence type="ECO:0008006" key="3">
    <source>
        <dbReference type="Google" id="ProtNLM"/>
    </source>
</evidence>
<dbReference type="Proteomes" id="UP001066276">
    <property type="component" value="Chromosome 8"/>
</dbReference>
<comment type="caution">
    <text evidence="1">The sequence shown here is derived from an EMBL/GenBank/DDBJ whole genome shotgun (WGS) entry which is preliminary data.</text>
</comment>
<gene>
    <name evidence="1" type="ORF">NDU88_007914</name>
</gene>
<name>A0AAV7NW82_PLEWA</name>
<dbReference type="EMBL" id="JANPWB010000012">
    <property type="protein sequence ID" value="KAJ1119729.1"/>
    <property type="molecule type" value="Genomic_DNA"/>
</dbReference>
<evidence type="ECO:0000313" key="1">
    <source>
        <dbReference type="EMBL" id="KAJ1119729.1"/>
    </source>
</evidence>
<reference evidence="1" key="1">
    <citation type="journal article" date="2022" name="bioRxiv">
        <title>Sequencing and chromosome-scale assembly of the giantPleurodeles waltlgenome.</title>
        <authorList>
            <person name="Brown T."/>
            <person name="Elewa A."/>
            <person name="Iarovenko S."/>
            <person name="Subramanian E."/>
            <person name="Araus A.J."/>
            <person name="Petzold A."/>
            <person name="Susuki M."/>
            <person name="Suzuki K.-i.T."/>
            <person name="Hayashi T."/>
            <person name="Toyoda A."/>
            <person name="Oliveira C."/>
            <person name="Osipova E."/>
            <person name="Leigh N.D."/>
            <person name="Simon A."/>
            <person name="Yun M.H."/>
        </authorList>
    </citation>
    <scope>NUCLEOTIDE SEQUENCE</scope>
    <source>
        <strain evidence="1">20211129_DDA</strain>
        <tissue evidence="1">Liver</tissue>
    </source>
</reference>
<protein>
    <recommendedName>
        <fullName evidence="3">Secreted protein</fullName>
    </recommendedName>
</protein>
<accession>A0AAV7NW82</accession>